<dbReference type="AlphaFoldDB" id="A0A915DP65"/>
<feature type="transmembrane region" description="Helical" evidence="6">
    <location>
        <begin position="66"/>
        <end position="91"/>
    </location>
</feature>
<name>A0A915DP65_9BILA</name>
<protein>
    <submittedName>
        <fullName evidence="8">MARVEL domain-containing protein</fullName>
    </submittedName>
</protein>
<evidence type="ECO:0000256" key="3">
    <source>
        <dbReference type="ARBA" id="ARBA00022989"/>
    </source>
</evidence>
<feature type="transmembrane region" description="Helical" evidence="6">
    <location>
        <begin position="103"/>
        <end position="125"/>
    </location>
</feature>
<sequence>MGVNGCSATQTTPPSALTSKPQGQRSCCGLIGLQTATILIALFELIFFLYQIFSTSMSYDKTGDEYALAFALTLFSFVLCIVAVTLLLVGLKKRSPYFLVPHLLMQFAILSSTFLLAIYFTLLLVGGTSIKVDAIFYEDSPRGELGLAQSSRLPPVKAEIIAHGLNTLLIALLVLTVIFFLFQLWLFFDS</sequence>
<feature type="region of interest" description="Disordered" evidence="5">
    <location>
        <begin position="1"/>
        <end position="23"/>
    </location>
</feature>
<dbReference type="PANTHER" id="PTHR12479:SF10">
    <property type="entry name" value="LYSOSOMAL-ASSOCIATED TRANSMEMBRANE PROTEIN"/>
    <property type="match status" value="1"/>
</dbReference>
<evidence type="ECO:0000313" key="7">
    <source>
        <dbReference type="Proteomes" id="UP000887574"/>
    </source>
</evidence>
<reference evidence="8" key="1">
    <citation type="submission" date="2022-11" db="UniProtKB">
        <authorList>
            <consortium name="WormBaseParasite"/>
        </authorList>
    </citation>
    <scope>IDENTIFICATION</scope>
</reference>
<accession>A0A915DP65</accession>
<evidence type="ECO:0000313" key="8">
    <source>
        <dbReference type="WBParaSite" id="jg21447"/>
    </source>
</evidence>
<feature type="transmembrane region" description="Helical" evidence="6">
    <location>
        <begin position="160"/>
        <end position="188"/>
    </location>
</feature>
<feature type="transmembrane region" description="Helical" evidence="6">
    <location>
        <begin position="30"/>
        <end position="54"/>
    </location>
</feature>
<dbReference type="PANTHER" id="PTHR12479">
    <property type="entry name" value="LYSOSOMAL-ASSOCIATED TRANSMEMBRANE PROTEIN"/>
    <property type="match status" value="1"/>
</dbReference>
<evidence type="ECO:0000256" key="2">
    <source>
        <dbReference type="ARBA" id="ARBA00022692"/>
    </source>
</evidence>
<keyword evidence="7" id="KW-1185">Reference proteome</keyword>
<evidence type="ECO:0000256" key="4">
    <source>
        <dbReference type="ARBA" id="ARBA00023136"/>
    </source>
</evidence>
<dbReference type="GO" id="GO:0005765">
    <property type="term" value="C:lysosomal membrane"/>
    <property type="evidence" value="ECO:0007669"/>
    <property type="project" value="TreeGrafter"/>
</dbReference>
<dbReference type="Proteomes" id="UP000887574">
    <property type="component" value="Unplaced"/>
</dbReference>
<evidence type="ECO:0000256" key="5">
    <source>
        <dbReference type="SAM" id="MobiDB-lite"/>
    </source>
</evidence>
<keyword evidence="2 6" id="KW-0812">Transmembrane</keyword>
<dbReference type="WBParaSite" id="jg21447">
    <property type="protein sequence ID" value="jg21447"/>
    <property type="gene ID" value="jg21447"/>
</dbReference>
<dbReference type="InterPro" id="IPR051115">
    <property type="entry name" value="LAPTM_transporter"/>
</dbReference>
<keyword evidence="3 6" id="KW-1133">Transmembrane helix</keyword>
<proteinExistence type="predicted"/>
<organism evidence="7 8">
    <name type="scientific">Ditylenchus dipsaci</name>
    <dbReference type="NCBI Taxonomy" id="166011"/>
    <lineage>
        <taxon>Eukaryota</taxon>
        <taxon>Metazoa</taxon>
        <taxon>Ecdysozoa</taxon>
        <taxon>Nematoda</taxon>
        <taxon>Chromadorea</taxon>
        <taxon>Rhabditida</taxon>
        <taxon>Tylenchina</taxon>
        <taxon>Tylenchomorpha</taxon>
        <taxon>Sphaerularioidea</taxon>
        <taxon>Anguinidae</taxon>
        <taxon>Anguininae</taxon>
        <taxon>Ditylenchus</taxon>
    </lineage>
</organism>
<keyword evidence="4 6" id="KW-0472">Membrane</keyword>
<comment type="subcellular location">
    <subcellularLocation>
        <location evidence="1">Endomembrane system</location>
        <topology evidence="1">Multi-pass membrane protein</topology>
    </subcellularLocation>
</comment>
<dbReference type="GO" id="GO:0012505">
    <property type="term" value="C:endomembrane system"/>
    <property type="evidence" value="ECO:0007669"/>
    <property type="project" value="UniProtKB-SubCell"/>
</dbReference>
<evidence type="ECO:0000256" key="1">
    <source>
        <dbReference type="ARBA" id="ARBA00004127"/>
    </source>
</evidence>
<evidence type="ECO:0000256" key="6">
    <source>
        <dbReference type="SAM" id="Phobius"/>
    </source>
</evidence>